<protein>
    <submittedName>
        <fullName evidence="2">Uncharacterized protein</fullName>
    </submittedName>
</protein>
<gene>
    <name evidence="2" type="ORF">B0A48_18238</name>
</gene>
<name>A0A1V8S9C1_9PEZI</name>
<dbReference type="AlphaFoldDB" id="A0A1V8S9C1"/>
<comment type="caution">
    <text evidence="2">The sequence shown here is derived from an EMBL/GenBank/DDBJ whole genome shotgun (WGS) entry which is preliminary data.</text>
</comment>
<organism evidence="2 3">
    <name type="scientific">Cryoendolithus antarcticus</name>
    <dbReference type="NCBI Taxonomy" id="1507870"/>
    <lineage>
        <taxon>Eukaryota</taxon>
        <taxon>Fungi</taxon>
        <taxon>Dikarya</taxon>
        <taxon>Ascomycota</taxon>
        <taxon>Pezizomycotina</taxon>
        <taxon>Dothideomycetes</taxon>
        <taxon>Dothideomycetidae</taxon>
        <taxon>Cladosporiales</taxon>
        <taxon>Cladosporiaceae</taxon>
        <taxon>Cryoendolithus</taxon>
    </lineage>
</organism>
<feature type="compositionally biased region" description="Low complexity" evidence="1">
    <location>
        <begin position="24"/>
        <end position="42"/>
    </location>
</feature>
<feature type="region of interest" description="Disordered" evidence="1">
    <location>
        <begin position="1"/>
        <end position="57"/>
    </location>
</feature>
<sequence>MPELPDSDAEPEHYEAPTRQLVHAASTQQAPQPIPAPTAFAQSDSAPPPSAFDYSAPLDFGLDPQVLAPTYPFQNHMDLDEFDPSLVPTNSADPLDLALSEFLMSELDRPSHTHGEDTFGS</sequence>
<reference evidence="3" key="1">
    <citation type="submission" date="2017-03" db="EMBL/GenBank/DDBJ databases">
        <title>Genomes of endolithic fungi from Antarctica.</title>
        <authorList>
            <person name="Coleine C."/>
            <person name="Masonjones S."/>
            <person name="Stajich J.E."/>
        </authorList>
    </citation>
    <scope>NUCLEOTIDE SEQUENCE [LARGE SCALE GENOMIC DNA]</scope>
    <source>
        <strain evidence="3">CCFEE 5527</strain>
    </source>
</reference>
<evidence type="ECO:0000256" key="1">
    <source>
        <dbReference type="SAM" id="MobiDB-lite"/>
    </source>
</evidence>
<dbReference type="Proteomes" id="UP000192596">
    <property type="component" value="Unassembled WGS sequence"/>
</dbReference>
<proteinExistence type="predicted"/>
<keyword evidence="3" id="KW-1185">Reference proteome</keyword>
<evidence type="ECO:0000313" key="3">
    <source>
        <dbReference type="Proteomes" id="UP000192596"/>
    </source>
</evidence>
<accession>A0A1V8S9C1</accession>
<dbReference type="EMBL" id="NAJO01000083">
    <property type="protein sequence ID" value="OQN95639.1"/>
    <property type="molecule type" value="Genomic_DNA"/>
</dbReference>
<dbReference type="InParanoid" id="A0A1V8S9C1"/>
<evidence type="ECO:0000313" key="2">
    <source>
        <dbReference type="EMBL" id="OQN95639.1"/>
    </source>
</evidence>